<dbReference type="EMBL" id="FPCA01000003">
    <property type="protein sequence ID" value="SFU86649.1"/>
    <property type="molecule type" value="Genomic_DNA"/>
</dbReference>
<dbReference type="STRING" id="388950.GCA_001611675_02007"/>
<evidence type="ECO:0000259" key="1">
    <source>
        <dbReference type="Pfam" id="PF05144"/>
    </source>
</evidence>
<organism evidence="2 3">
    <name type="scientific">Pontibacter akesuensis</name>
    <dbReference type="NCBI Taxonomy" id="388950"/>
    <lineage>
        <taxon>Bacteria</taxon>
        <taxon>Pseudomonadati</taxon>
        <taxon>Bacteroidota</taxon>
        <taxon>Cytophagia</taxon>
        <taxon>Cytophagales</taxon>
        <taxon>Hymenobacteraceae</taxon>
        <taxon>Pontibacter</taxon>
    </lineage>
</organism>
<accession>A0A1I7JNB4</accession>
<name>A0A1I7JNB4_9BACT</name>
<dbReference type="Proteomes" id="UP000182491">
    <property type="component" value="Unassembled WGS sequence"/>
</dbReference>
<evidence type="ECO:0000313" key="3">
    <source>
        <dbReference type="Proteomes" id="UP000182491"/>
    </source>
</evidence>
<keyword evidence="3" id="KW-1185">Reference proteome</keyword>
<dbReference type="GO" id="GO:0006260">
    <property type="term" value="P:DNA replication"/>
    <property type="evidence" value="ECO:0007669"/>
    <property type="project" value="InterPro"/>
</dbReference>
<feature type="domain" description="Replication-associated protein G2P N-terminal" evidence="1">
    <location>
        <begin position="15"/>
        <end position="190"/>
    </location>
</feature>
<dbReference type="OrthoDB" id="1438889at2"/>
<protein>
    <recommendedName>
        <fullName evidence="1">Replication-associated protein G2P N-terminal domain-containing protein</fullName>
    </recommendedName>
</protein>
<reference evidence="3" key="1">
    <citation type="submission" date="2016-10" db="EMBL/GenBank/DDBJ databases">
        <authorList>
            <person name="Varghese N."/>
        </authorList>
    </citation>
    <scope>NUCLEOTIDE SEQUENCE [LARGE SCALE GENOMIC DNA]</scope>
    <source>
        <strain evidence="3">DSM 18820</strain>
    </source>
</reference>
<evidence type="ECO:0000313" key="2">
    <source>
        <dbReference type="EMBL" id="SFU86649.1"/>
    </source>
</evidence>
<dbReference type="InterPro" id="IPR022686">
    <property type="entry name" value="G2P_N"/>
</dbReference>
<gene>
    <name evidence="2" type="ORF">SAMN04487941_3058</name>
</gene>
<proteinExistence type="predicted"/>
<dbReference type="AlphaFoldDB" id="A0A1I7JNB4"/>
<sequence>MYDTTKLFLSQEQAGGSVQDCLHYLTNLSETYRQESGQTYIAGNAGNLRVGVSVHGVSITGSLAKFYLGTNLHTLNRSDSRRAFEMMADTLHLPIQKATVSRVDIGHNLVMDHKPELYYQHLGPSAKYQRLVQPKSLSYQNNLRSYKFYNKIAESRKNGVAIPDVYRGKHLLRAELCYMQRLPKQFNQALITPDTLTDEQFYISMYDRWFKEYEAISKVGLAKMDTSKINTPDDYLKQLLAMCIQEKGLDTVLHHVEVSKEQHMFKHAAYYSNLKRKLKELCSSNTFADQPELIKELNKKVARAKQHYR</sequence>
<dbReference type="Pfam" id="PF05144">
    <property type="entry name" value="Phage_CRI"/>
    <property type="match status" value="1"/>
</dbReference>
<dbReference type="RefSeq" id="WP_068838000.1">
    <property type="nucleotide sequence ID" value="NZ_BMXC01000003.1"/>
</dbReference>